<name>A0ABQ9W839_SAGOE</name>
<evidence type="ECO:0000313" key="2">
    <source>
        <dbReference type="Proteomes" id="UP001266305"/>
    </source>
</evidence>
<keyword evidence="2" id="KW-1185">Reference proteome</keyword>
<dbReference type="EMBL" id="JASSZA010000002">
    <property type="protein sequence ID" value="KAK2117546.1"/>
    <property type="molecule type" value="Genomic_DNA"/>
</dbReference>
<sequence>MAEFLHGIDPLRQLKAFQSPSSVTHHIPTIWKKNPDYLTARCYGLAESTGLHPRLLIKHQQKINPHSKTLKLAEPCFAEEIVETFHNDGHFCSSDSDSGNLVILLRKFYQLPHKHTLKQEDSKLWRLLWVSTDVSNTANARCGSSSWVTLEQCRPKLHLVTKSGVTDQRSHELGHSPALRILHKELPNEPRQEKAGKVGKLEIMEYWKRRELHGDRWLSASEVQDMLEELEDGSQDAWEQWAVTSPTPTTADAPSGFSI</sequence>
<dbReference type="Proteomes" id="UP001266305">
    <property type="component" value="Unassembled WGS sequence"/>
</dbReference>
<gene>
    <name evidence="1" type="ORF">P7K49_004432</name>
</gene>
<evidence type="ECO:0000313" key="1">
    <source>
        <dbReference type="EMBL" id="KAK2117546.1"/>
    </source>
</evidence>
<proteinExistence type="predicted"/>
<comment type="caution">
    <text evidence="1">The sequence shown here is derived from an EMBL/GenBank/DDBJ whole genome shotgun (WGS) entry which is preliminary data.</text>
</comment>
<evidence type="ECO:0008006" key="3">
    <source>
        <dbReference type="Google" id="ProtNLM"/>
    </source>
</evidence>
<organism evidence="1 2">
    <name type="scientific">Saguinus oedipus</name>
    <name type="common">Cotton-top tamarin</name>
    <name type="synonym">Oedipomidas oedipus</name>
    <dbReference type="NCBI Taxonomy" id="9490"/>
    <lineage>
        <taxon>Eukaryota</taxon>
        <taxon>Metazoa</taxon>
        <taxon>Chordata</taxon>
        <taxon>Craniata</taxon>
        <taxon>Vertebrata</taxon>
        <taxon>Euteleostomi</taxon>
        <taxon>Mammalia</taxon>
        <taxon>Eutheria</taxon>
        <taxon>Euarchontoglires</taxon>
        <taxon>Primates</taxon>
        <taxon>Haplorrhini</taxon>
        <taxon>Platyrrhini</taxon>
        <taxon>Cebidae</taxon>
        <taxon>Callitrichinae</taxon>
        <taxon>Saguinus</taxon>
    </lineage>
</organism>
<accession>A0ABQ9W839</accession>
<protein>
    <recommendedName>
        <fullName evidence="3">Chromo domain-containing protein</fullName>
    </recommendedName>
</protein>
<reference evidence="1 2" key="1">
    <citation type="submission" date="2023-05" db="EMBL/GenBank/DDBJ databases">
        <title>B98-5 Cell Line De Novo Hybrid Assembly: An Optical Mapping Approach.</title>
        <authorList>
            <person name="Kananen K."/>
            <person name="Auerbach J.A."/>
            <person name="Kautto E."/>
            <person name="Blachly J.S."/>
        </authorList>
    </citation>
    <scope>NUCLEOTIDE SEQUENCE [LARGE SCALE GENOMIC DNA]</scope>
    <source>
        <strain evidence="1">B95-8</strain>
        <tissue evidence="1">Cell line</tissue>
    </source>
</reference>